<gene>
    <name evidence="1" type="ORF">BDY19DRAFT_909752</name>
</gene>
<keyword evidence="2" id="KW-1185">Reference proteome</keyword>
<evidence type="ECO:0000313" key="1">
    <source>
        <dbReference type="EMBL" id="KAI0084547.1"/>
    </source>
</evidence>
<proteinExistence type="predicted"/>
<dbReference type="EMBL" id="MU274941">
    <property type="protein sequence ID" value="KAI0084547.1"/>
    <property type="molecule type" value="Genomic_DNA"/>
</dbReference>
<name>A0ACB8TR79_9APHY</name>
<protein>
    <submittedName>
        <fullName evidence="1">Uncharacterized protein</fullName>
    </submittedName>
</protein>
<dbReference type="Proteomes" id="UP001055072">
    <property type="component" value="Unassembled WGS sequence"/>
</dbReference>
<organism evidence="1 2">
    <name type="scientific">Irpex rosettiformis</name>
    <dbReference type="NCBI Taxonomy" id="378272"/>
    <lineage>
        <taxon>Eukaryota</taxon>
        <taxon>Fungi</taxon>
        <taxon>Dikarya</taxon>
        <taxon>Basidiomycota</taxon>
        <taxon>Agaricomycotina</taxon>
        <taxon>Agaricomycetes</taxon>
        <taxon>Polyporales</taxon>
        <taxon>Irpicaceae</taxon>
        <taxon>Irpex</taxon>
    </lineage>
</organism>
<reference evidence="1" key="1">
    <citation type="journal article" date="2021" name="Environ. Microbiol.">
        <title>Gene family expansions and transcriptome signatures uncover fungal adaptations to wood decay.</title>
        <authorList>
            <person name="Hage H."/>
            <person name="Miyauchi S."/>
            <person name="Viragh M."/>
            <person name="Drula E."/>
            <person name="Min B."/>
            <person name="Chaduli D."/>
            <person name="Navarro D."/>
            <person name="Favel A."/>
            <person name="Norest M."/>
            <person name="Lesage-Meessen L."/>
            <person name="Balint B."/>
            <person name="Merenyi Z."/>
            <person name="de Eugenio L."/>
            <person name="Morin E."/>
            <person name="Martinez A.T."/>
            <person name="Baldrian P."/>
            <person name="Stursova M."/>
            <person name="Martinez M.J."/>
            <person name="Novotny C."/>
            <person name="Magnuson J.K."/>
            <person name="Spatafora J.W."/>
            <person name="Maurice S."/>
            <person name="Pangilinan J."/>
            <person name="Andreopoulos W."/>
            <person name="LaButti K."/>
            <person name="Hundley H."/>
            <person name="Na H."/>
            <person name="Kuo A."/>
            <person name="Barry K."/>
            <person name="Lipzen A."/>
            <person name="Henrissat B."/>
            <person name="Riley R."/>
            <person name="Ahrendt S."/>
            <person name="Nagy L.G."/>
            <person name="Grigoriev I.V."/>
            <person name="Martin F."/>
            <person name="Rosso M.N."/>
        </authorList>
    </citation>
    <scope>NUCLEOTIDE SEQUENCE</scope>
    <source>
        <strain evidence="1">CBS 384.51</strain>
    </source>
</reference>
<comment type="caution">
    <text evidence="1">The sequence shown here is derived from an EMBL/GenBank/DDBJ whole genome shotgun (WGS) entry which is preliminary data.</text>
</comment>
<evidence type="ECO:0000313" key="2">
    <source>
        <dbReference type="Proteomes" id="UP001055072"/>
    </source>
</evidence>
<sequence length="991" mass="108662">MAGKGFLLLLWVSAIHLAAIYLYTRGFLLSRLSLSETSSWNNSQAFAGSHKRAVLLVIDALRFDFISPDPPHPPSPYHHNVLRLPAELTEKHPDRSFVFTSFADPPTTTLQRIKGITTGSLPTFIDMGSNFGGSSNLEDSFIGQLTAAGKKIAFMGDDTWMTVYPDSFDTSFPYDSFNVEDLHTVDNGVIEHLFPLLRDESKPWDLLVGHFLGVDHVGHRVGPDHPVMKTKLEQMDRVLRDVVELLDDDTLLVLMGDHGMDRKGDHGGDTEMEVTAAMWFYSKGRSLLHPSAQIHERLIPYSLFPGANVSHRSIQQIDLVPTLSLLLGLPIPYNNLGSIIPELFWEDQEGRRFEEALKLNAAQVRDYLQTYRASPHGSELDDAWASLERIWNMSAQDIPTAHRIALDGYMRTVLSVCRYLWAQFNLGLIVTGLVLMVLSTLMTMGIWTTLERKEGWETWAGQFLQNGLYASGVAAAIGLFSVPWRTKLGMDVAQPVILSATLAAVISSLIRAPPKISITDLKSLPLPMILHAAAFASNSFVVWEDHVITFLLLSTIVPSIITGLAAPTSRFRYRILGFSALFAACIRLMAISTVCREEQQPNCHVTFYASASLTAPPPTILILSIPTALALPWIIRRFLRISQSDRGVAGLFLPYLLPAVLLQGSVAWLLEWAETTHTLESSWSGTLRTSRTLLGWGATLTTLFLGGLLWFIVPLCLQVSAKDSIVAPGAKEKKEVTVVGFANAFGSPYIIFWSVLFGLFYVTSQPTAQVVLGIAAIALLAYLEVVDSVRDVRALDAAFSSATPSSALNMDALPSGSASVSFAEITPLALLALHTYYATGHQSTISSIQWKAAFVLTPTLSYPISPLLVILNTFGPQFLFGMTAPLLALWNLAPLPHPASYEQARRESVRAALGMMLYHGTLLVGSAITAAWLRRHLMVWKIFAPKFMNAAGSLLAVDLGLLVGVGLGVSRITERVGLLFGGPAFASRKVD</sequence>
<accession>A0ACB8TR79</accession>